<dbReference type="InterPro" id="IPR042100">
    <property type="entry name" value="Bug_dom1"/>
</dbReference>
<dbReference type="Gene3D" id="3.40.190.10">
    <property type="entry name" value="Periplasmic binding protein-like II"/>
    <property type="match status" value="1"/>
</dbReference>
<dbReference type="PIRSF" id="PIRSF017082">
    <property type="entry name" value="YflP"/>
    <property type="match status" value="1"/>
</dbReference>
<dbReference type="PANTHER" id="PTHR42928:SF5">
    <property type="entry name" value="BLR1237 PROTEIN"/>
    <property type="match status" value="1"/>
</dbReference>
<sequence length="315" mass="33776">MKKMLVIALAACLCLVLAVPALAKYPSDPIVYQIPFGPGGQSDLEARRQQPMLEKILGVKVIVQYKPGGGGSIGWATLVKEKPDGYFISGINIPHIVLQPLARGNAGYKTDELEPIALFQATPIGLAVLKDSPFKSLADLVKYAKEHPGEVICGGSGTWSGHHIAHLQFSKAAGIKMTYIPSKGAAKSIAAFLGGHVKAVWANSNDLVQHADKIRVLAFGTKKPFPNLPAVPTFESLGYKIYASIDRGAAAPPKTPAAIIKVLQDAFLKISNDPKVQEQMKKDGFVPLSMGAAETKAYIAEKVKEWGPVVKEFKK</sequence>
<evidence type="ECO:0000313" key="4">
    <source>
        <dbReference type="Proteomes" id="UP001366166"/>
    </source>
</evidence>
<dbReference type="EMBL" id="AP028679">
    <property type="protein sequence ID" value="BEQ13542.1"/>
    <property type="molecule type" value="Genomic_DNA"/>
</dbReference>
<proteinExistence type="inferred from homology"/>
<gene>
    <name evidence="3" type="ORF">FAK_06080</name>
</gene>
<evidence type="ECO:0000256" key="2">
    <source>
        <dbReference type="SAM" id="SignalP"/>
    </source>
</evidence>
<evidence type="ECO:0000256" key="1">
    <source>
        <dbReference type="ARBA" id="ARBA00006987"/>
    </source>
</evidence>
<feature type="chain" id="PRO_5043975660" evidence="2">
    <location>
        <begin position="24"/>
        <end position="315"/>
    </location>
</feature>
<organism evidence="3 4">
    <name type="scientific">Desulfoferula mesophila</name>
    <dbReference type="NCBI Taxonomy" id="3058419"/>
    <lineage>
        <taxon>Bacteria</taxon>
        <taxon>Pseudomonadati</taxon>
        <taxon>Thermodesulfobacteriota</taxon>
        <taxon>Desulfarculia</taxon>
        <taxon>Desulfarculales</taxon>
        <taxon>Desulfarculaceae</taxon>
        <taxon>Desulfoferula</taxon>
    </lineage>
</organism>
<accession>A0AAU9F0N1</accession>
<dbReference type="Pfam" id="PF03401">
    <property type="entry name" value="TctC"/>
    <property type="match status" value="1"/>
</dbReference>
<dbReference type="CDD" id="cd07012">
    <property type="entry name" value="PBP2_Bug_TTT"/>
    <property type="match status" value="1"/>
</dbReference>
<dbReference type="AlphaFoldDB" id="A0AAU9F0N1"/>
<dbReference type="Gene3D" id="3.40.190.150">
    <property type="entry name" value="Bordetella uptake gene, domain 1"/>
    <property type="match status" value="1"/>
</dbReference>
<evidence type="ECO:0000313" key="3">
    <source>
        <dbReference type="EMBL" id="BEQ13542.1"/>
    </source>
</evidence>
<keyword evidence="4" id="KW-1185">Reference proteome</keyword>
<name>A0AAU9F0N1_9BACT</name>
<dbReference type="InterPro" id="IPR005064">
    <property type="entry name" value="BUG"/>
</dbReference>
<comment type="similarity">
    <text evidence="1">Belongs to the UPF0065 (bug) family.</text>
</comment>
<protein>
    <submittedName>
        <fullName evidence="3">C4-dicarboxylate ABC transporter substrate-binding protein</fullName>
    </submittedName>
</protein>
<feature type="signal peptide" evidence="2">
    <location>
        <begin position="1"/>
        <end position="23"/>
    </location>
</feature>
<dbReference type="RefSeq" id="WP_338605265.1">
    <property type="nucleotide sequence ID" value="NZ_AP028679.1"/>
</dbReference>
<keyword evidence="2" id="KW-0732">Signal</keyword>
<dbReference type="PANTHER" id="PTHR42928">
    <property type="entry name" value="TRICARBOXYLATE-BINDING PROTEIN"/>
    <property type="match status" value="1"/>
</dbReference>
<dbReference type="KEGG" id="dmp:FAK_06080"/>
<dbReference type="Proteomes" id="UP001366166">
    <property type="component" value="Chromosome"/>
</dbReference>
<reference evidence="4" key="1">
    <citation type="journal article" date="2023" name="Arch. Microbiol.">
        <title>Desulfoferula mesophilus gen. nov. sp. nov., a mesophilic sulfate-reducing bacterium isolated from a brackish lake sediment.</title>
        <authorList>
            <person name="Watanabe T."/>
            <person name="Yabe T."/>
            <person name="Tsuji J.M."/>
            <person name="Fukui M."/>
        </authorList>
    </citation>
    <scope>NUCLEOTIDE SEQUENCE [LARGE SCALE GENOMIC DNA]</scope>
    <source>
        <strain evidence="4">12FAK</strain>
    </source>
</reference>
<dbReference type="SUPFAM" id="SSF53850">
    <property type="entry name" value="Periplasmic binding protein-like II"/>
    <property type="match status" value="1"/>
</dbReference>